<reference evidence="2 3" key="1">
    <citation type="submission" date="2009-10" db="EMBL/GenBank/DDBJ databases">
        <authorList>
            <person name="Qin X."/>
            <person name="Bachman B."/>
            <person name="Battles P."/>
            <person name="Bell A."/>
            <person name="Bess C."/>
            <person name="Bickham C."/>
            <person name="Chaboub L."/>
            <person name="Chen D."/>
            <person name="Coyle M."/>
            <person name="Deiros D.R."/>
            <person name="Dinh H."/>
            <person name="Forbes L."/>
            <person name="Fowler G."/>
            <person name="Francisco L."/>
            <person name="Fu Q."/>
            <person name="Gubbala S."/>
            <person name="Hale W."/>
            <person name="Han Y."/>
            <person name="Hemphill L."/>
            <person name="Highlander S.K."/>
            <person name="Hirani K."/>
            <person name="Hogues M."/>
            <person name="Jackson L."/>
            <person name="Jakkamsetti A."/>
            <person name="Javaid M."/>
            <person name="Jiang H."/>
            <person name="Korchina V."/>
            <person name="Kovar C."/>
            <person name="Lara F."/>
            <person name="Lee S."/>
            <person name="Mata R."/>
            <person name="Mathew T."/>
            <person name="Moen C."/>
            <person name="Morales K."/>
            <person name="Munidasa M."/>
            <person name="Nazareth L."/>
            <person name="Ngo R."/>
            <person name="Nguyen L."/>
            <person name="Okwuonu G."/>
            <person name="Ongeri F."/>
            <person name="Patil S."/>
            <person name="Petrosino J."/>
            <person name="Pham C."/>
            <person name="Pham P."/>
            <person name="Pu L.-L."/>
            <person name="Puazo M."/>
            <person name="Raj R."/>
            <person name="Reid J."/>
            <person name="Rouhana J."/>
            <person name="Saada N."/>
            <person name="Shang Y."/>
            <person name="Simmons D."/>
            <person name="Thornton R."/>
            <person name="Warren J."/>
            <person name="Weissenberger G."/>
            <person name="Zhang J."/>
            <person name="Zhang L."/>
            <person name="Zhou C."/>
            <person name="Zhu D."/>
            <person name="Muzny D."/>
            <person name="Worley K."/>
            <person name="Gibbs R."/>
        </authorList>
    </citation>
    <scope>NUCLEOTIDE SEQUENCE [LARGE SCALE GENOMIC DNA]</scope>
    <source>
        <strain evidence="2 3">DSM 17361</strain>
    </source>
</reference>
<proteinExistence type="predicted"/>
<dbReference type="Gene3D" id="3.40.630.30">
    <property type="match status" value="1"/>
</dbReference>
<protein>
    <recommendedName>
        <fullName evidence="1">BioF2-like acetyltransferase domain-containing protein</fullName>
    </recommendedName>
</protein>
<dbReference type="RefSeq" id="WP_007172759.1">
    <property type="nucleotide sequence ID" value="NZ_GG704780.1"/>
</dbReference>
<dbReference type="SUPFAM" id="SSF55729">
    <property type="entry name" value="Acyl-CoA N-acyltransferases (Nat)"/>
    <property type="match status" value="1"/>
</dbReference>
<dbReference type="AlphaFoldDB" id="D1PUL0"/>
<dbReference type="InterPro" id="IPR038740">
    <property type="entry name" value="BioF2-like_GNAT_dom"/>
</dbReference>
<name>D1PUL0_9BACT</name>
<comment type="caution">
    <text evidence="2">The sequence shown here is derived from an EMBL/GenBank/DDBJ whole genome shotgun (WGS) entry which is preliminary data.</text>
</comment>
<keyword evidence="3" id="KW-1185">Reference proteome</keyword>
<feature type="domain" description="BioF2-like acetyltransferase" evidence="1">
    <location>
        <begin position="164"/>
        <end position="282"/>
    </location>
</feature>
<gene>
    <name evidence="2" type="ORF">HMPREF0645_0645</name>
</gene>
<organism evidence="2 3">
    <name type="scientific">Hallella bergensis DSM 17361</name>
    <dbReference type="NCBI Taxonomy" id="585502"/>
    <lineage>
        <taxon>Bacteria</taxon>
        <taxon>Pseudomonadati</taxon>
        <taxon>Bacteroidota</taxon>
        <taxon>Bacteroidia</taxon>
        <taxon>Bacteroidales</taxon>
        <taxon>Prevotellaceae</taxon>
        <taxon>Hallella</taxon>
    </lineage>
</organism>
<accession>D1PUL0</accession>
<dbReference type="EMBL" id="ACKS01000031">
    <property type="protein sequence ID" value="EFA44849.1"/>
    <property type="molecule type" value="Genomic_DNA"/>
</dbReference>
<sequence length="313" mass="36076">MFEITRYTADRKTAWDDFVARSRQGTFLFCRDYMDYHSDRFHDHSLMVWSNDALVAVLPANQEAGVLWSHQGLTYGGLLTLDKTGAAEVCDIFRHINNYLRAHDFHRVVYKPTPWIYHRLPAEEDLYAVFNVCRARLTVRNVASVVNQANAPKWSRDRHYGANKAHTHGVVVAQRDADFALFWNILTDNLKTTHQATPVHTLEEIQRLYAAFPDNIKLYTARLGNEVLGGALLYVTPRVVHAQYISASPEGKRAHVVDAIFRTILTQDYRHCPYFDFGTSNEQRGRVLNEGLVYQKEGFGGRGVCYDWYEWDV</sequence>
<dbReference type="Proteomes" id="UP000003160">
    <property type="component" value="Unassembled WGS sequence"/>
</dbReference>
<evidence type="ECO:0000259" key="1">
    <source>
        <dbReference type="Pfam" id="PF13480"/>
    </source>
</evidence>
<dbReference type="HOGENOM" id="CLU_073603_0_0_10"/>
<dbReference type="InterPro" id="IPR016181">
    <property type="entry name" value="Acyl_CoA_acyltransferase"/>
</dbReference>
<evidence type="ECO:0000313" key="2">
    <source>
        <dbReference type="EMBL" id="EFA44849.1"/>
    </source>
</evidence>
<dbReference type="OrthoDB" id="9808687at2"/>
<evidence type="ECO:0000313" key="3">
    <source>
        <dbReference type="Proteomes" id="UP000003160"/>
    </source>
</evidence>
<dbReference type="eggNOG" id="COG3146">
    <property type="taxonomic scope" value="Bacteria"/>
</dbReference>
<dbReference type="Pfam" id="PF13480">
    <property type="entry name" value="Acetyltransf_6"/>
    <property type="match status" value="1"/>
</dbReference>